<protein>
    <submittedName>
        <fullName evidence="1">Uncharacterized protein</fullName>
    </submittedName>
</protein>
<sequence>MIEKKLGILVLLRKARFRRIGRPHSDLHPCPVELNISAHGQQWYCVKYRLARWPKWLQRELTNRKVRGSNPPAASRLPLSRLGQPGSIPALYTNDHSKDKNLCEGQLLRPTRALKRRRITPFSIGPLQVRFCPVSEANVCLKAENHCTVASSILGIISTKLQEIPNHMLADEPIVVVDKFVYLGSCISPGGLAKDEISILIGKARAAFANLRHLWRRRDISFSVKGRVYNAAVTLAWPRTACVSRPTSSEDSFCTSTVEESQRRSKNDLEAKYRSHYQQTQLRWSLPSSWIGTMRRAISVVRDIVRHGPVASSVALVHPRYCFQCIAPFPTPTPT</sequence>
<dbReference type="CTD" id="20328750"/>
<dbReference type="EMBL" id="KL596840">
    <property type="protein sequence ID" value="KER23674.1"/>
    <property type="molecule type" value="Genomic_DNA"/>
</dbReference>
<evidence type="ECO:0000313" key="1">
    <source>
        <dbReference type="EMBL" id="KER23674.1"/>
    </source>
</evidence>
<dbReference type="OrthoDB" id="10059790at2759"/>
<dbReference type="Proteomes" id="UP000054324">
    <property type="component" value="Unassembled WGS sequence"/>
</dbReference>
<organism evidence="1 2">
    <name type="scientific">Opisthorchis viverrini</name>
    <name type="common">Southeast Asian liver fluke</name>
    <dbReference type="NCBI Taxonomy" id="6198"/>
    <lineage>
        <taxon>Eukaryota</taxon>
        <taxon>Metazoa</taxon>
        <taxon>Spiralia</taxon>
        <taxon>Lophotrochozoa</taxon>
        <taxon>Platyhelminthes</taxon>
        <taxon>Trematoda</taxon>
        <taxon>Digenea</taxon>
        <taxon>Opisthorchiida</taxon>
        <taxon>Opisthorchiata</taxon>
        <taxon>Opisthorchiidae</taxon>
        <taxon>Opisthorchis</taxon>
    </lineage>
</organism>
<gene>
    <name evidence="1" type="ORF">T265_14584</name>
</gene>
<evidence type="ECO:0000313" key="2">
    <source>
        <dbReference type="Proteomes" id="UP000054324"/>
    </source>
</evidence>
<keyword evidence="2" id="KW-1185">Reference proteome</keyword>
<reference evidence="1 2" key="1">
    <citation type="submission" date="2013-11" db="EMBL/GenBank/DDBJ databases">
        <title>Opisthorchis viverrini - life in the bile duct.</title>
        <authorList>
            <person name="Young N.D."/>
            <person name="Nagarajan N."/>
            <person name="Lin S.J."/>
            <person name="Korhonen P.K."/>
            <person name="Jex A.R."/>
            <person name="Hall R.S."/>
            <person name="Safavi-Hemami H."/>
            <person name="Kaewkong W."/>
            <person name="Bertrand D."/>
            <person name="Gao S."/>
            <person name="Seet Q."/>
            <person name="Wongkham S."/>
            <person name="Teh B.T."/>
            <person name="Wongkham C."/>
            <person name="Intapan P.M."/>
            <person name="Maleewong W."/>
            <person name="Yang X."/>
            <person name="Hu M."/>
            <person name="Wang Z."/>
            <person name="Hofmann A."/>
            <person name="Sternberg P.W."/>
            <person name="Tan P."/>
            <person name="Wang J."/>
            <person name="Gasser R.B."/>
        </authorList>
    </citation>
    <scope>NUCLEOTIDE SEQUENCE [LARGE SCALE GENOMIC DNA]</scope>
</reference>
<accession>A0A075A8A2</accession>
<dbReference type="GeneID" id="20328750"/>
<dbReference type="STRING" id="6198.A0A075A8A2"/>
<dbReference type="KEGG" id="ovi:T265_14584"/>
<name>A0A075A8A2_OPIVI</name>
<dbReference type="RefSeq" id="XP_009172579.1">
    <property type="nucleotide sequence ID" value="XM_009174315.1"/>
</dbReference>
<proteinExistence type="predicted"/>
<dbReference type="AlphaFoldDB" id="A0A075A8A2"/>